<dbReference type="Proteomes" id="UP000063781">
    <property type="component" value="Chromosome"/>
</dbReference>
<feature type="transmembrane region" description="Helical" evidence="1">
    <location>
        <begin position="52"/>
        <end position="69"/>
    </location>
</feature>
<proteinExistence type="predicted"/>
<evidence type="ECO:0000256" key="1">
    <source>
        <dbReference type="SAM" id="Phobius"/>
    </source>
</evidence>
<feature type="transmembrane region" description="Helical" evidence="1">
    <location>
        <begin position="7"/>
        <end position="32"/>
    </location>
</feature>
<keyword evidence="1" id="KW-0812">Transmembrane</keyword>
<dbReference type="AlphaFoldDB" id="A0A109UGH1"/>
<protein>
    <submittedName>
        <fullName evidence="2">Uncharacterized protein</fullName>
    </submittedName>
</protein>
<reference evidence="2 3" key="1">
    <citation type="submission" date="2015-10" db="EMBL/GenBank/DDBJ databases">
        <title>Erysipelothrix larvae sp. LV19 isolated from the larval gut of the rhinoceros beetle, Trypoxylus dichotomus.</title>
        <authorList>
            <person name="Lim S."/>
            <person name="Kim B.-C."/>
        </authorList>
    </citation>
    <scope>NUCLEOTIDE SEQUENCE [LARGE SCALE GENOMIC DNA]</scope>
    <source>
        <strain evidence="2 3">LV19</strain>
    </source>
</reference>
<keyword evidence="1" id="KW-1133">Transmembrane helix</keyword>
<accession>A0A109UGH1</accession>
<evidence type="ECO:0000313" key="2">
    <source>
        <dbReference type="EMBL" id="AMC92717.1"/>
    </source>
</evidence>
<keyword evidence="3" id="KW-1185">Reference proteome</keyword>
<name>A0A109UGH1_9FIRM</name>
<dbReference type="EMBL" id="CP013213">
    <property type="protein sequence ID" value="AMC92717.1"/>
    <property type="molecule type" value="Genomic_DNA"/>
</dbReference>
<organism evidence="2 3">
    <name type="scientific">Erysipelothrix larvae</name>
    <dbReference type="NCBI Taxonomy" id="1514105"/>
    <lineage>
        <taxon>Bacteria</taxon>
        <taxon>Bacillati</taxon>
        <taxon>Bacillota</taxon>
        <taxon>Erysipelotrichia</taxon>
        <taxon>Erysipelotrichales</taxon>
        <taxon>Erysipelotrichaceae</taxon>
        <taxon>Erysipelothrix</taxon>
    </lineage>
</organism>
<keyword evidence="1" id="KW-0472">Membrane</keyword>
<dbReference type="RefSeq" id="WP_067630458.1">
    <property type="nucleotide sequence ID" value="NZ_CP013213.1"/>
</dbReference>
<evidence type="ECO:0000313" key="3">
    <source>
        <dbReference type="Proteomes" id="UP000063781"/>
    </source>
</evidence>
<sequence>MIKSINTLLNLLLIATLLGVVFVAYYLNFSIALDALDWNWSAEEYLNASAPFRYYIFLSPYLVSGLFIGKKFNNR</sequence>
<gene>
    <name evidence="2" type="ORF">AOC36_01550</name>
</gene>
<dbReference type="KEGG" id="erl:AOC36_01550"/>